<organism evidence="1 2">
    <name type="scientific">Polarella glacialis</name>
    <name type="common">Dinoflagellate</name>
    <dbReference type="NCBI Taxonomy" id="89957"/>
    <lineage>
        <taxon>Eukaryota</taxon>
        <taxon>Sar</taxon>
        <taxon>Alveolata</taxon>
        <taxon>Dinophyceae</taxon>
        <taxon>Suessiales</taxon>
        <taxon>Suessiaceae</taxon>
        <taxon>Polarella</taxon>
    </lineage>
</organism>
<name>A0A813KV48_POLGL</name>
<protein>
    <submittedName>
        <fullName evidence="1">Uncharacterized protein</fullName>
    </submittedName>
</protein>
<accession>A0A813KV48</accession>
<feature type="non-terminal residue" evidence="1">
    <location>
        <position position="349"/>
    </location>
</feature>
<dbReference type="Proteomes" id="UP000626109">
    <property type="component" value="Unassembled WGS sequence"/>
</dbReference>
<evidence type="ECO:0000313" key="1">
    <source>
        <dbReference type="EMBL" id="CAE8712596.1"/>
    </source>
</evidence>
<gene>
    <name evidence="1" type="ORF">PGLA2088_LOCUS37104</name>
</gene>
<dbReference type="EMBL" id="CAJNNW010032356">
    <property type="protein sequence ID" value="CAE8712596.1"/>
    <property type="molecule type" value="Genomic_DNA"/>
</dbReference>
<reference evidence="1" key="1">
    <citation type="submission" date="2021-02" db="EMBL/GenBank/DDBJ databases">
        <authorList>
            <person name="Dougan E. K."/>
            <person name="Rhodes N."/>
            <person name="Thang M."/>
            <person name="Chan C."/>
        </authorList>
    </citation>
    <scope>NUCLEOTIDE SEQUENCE</scope>
</reference>
<dbReference type="Gene3D" id="3.40.50.1820">
    <property type="entry name" value="alpha/beta hydrolase"/>
    <property type="match status" value="1"/>
</dbReference>
<proteinExistence type="predicted"/>
<sequence length="349" mass="38717">SRVAVGGLSSGADFAVQFHVAHSEMVSGLAGFAPQPYRCAVQRFSKDPLEDSNPNVPHCTGCEEGKTIAYDHCLQTPEVVDVTLLQAAAQDYVTRGLIDNLTHLARARLYIYRGTKDPNCLSRSVENTRDFFAQFLENASSQILIEVAIPSGHAIPVTGRVPWPCGLPPLHILPLQNCAYDAAGIALRHIFGHDLADPGDVVWSSLKWFDQEPFYGDNNNDNDDNNDLDVGLARWGLVYIPESCKQQGSNETCDLFVSFHGCGFVFPGTFEYLVTQQHWNNWAETNRIVVLYPRLRSHGLTMSQQNGCWHVNGQTGPDYATRSAPQMLAIRKMIEQVHALKFQGSILPF</sequence>
<evidence type="ECO:0000313" key="2">
    <source>
        <dbReference type="Proteomes" id="UP000626109"/>
    </source>
</evidence>
<dbReference type="AlphaFoldDB" id="A0A813KV48"/>
<comment type="caution">
    <text evidence="1">The sequence shown here is derived from an EMBL/GenBank/DDBJ whole genome shotgun (WGS) entry which is preliminary data.</text>
</comment>
<dbReference type="SUPFAM" id="SSF53474">
    <property type="entry name" value="alpha/beta-Hydrolases"/>
    <property type="match status" value="1"/>
</dbReference>
<dbReference type="InterPro" id="IPR029058">
    <property type="entry name" value="AB_hydrolase_fold"/>
</dbReference>